<organism evidence="1 2">
    <name type="scientific">Stieleria marina</name>
    <dbReference type="NCBI Taxonomy" id="1930275"/>
    <lineage>
        <taxon>Bacteria</taxon>
        <taxon>Pseudomonadati</taxon>
        <taxon>Planctomycetota</taxon>
        <taxon>Planctomycetia</taxon>
        <taxon>Pirellulales</taxon>
        <taxon>Pirellulaceae</taxon>
        <taxon>Stieleria</taxon>
    </lineage>
</organism>
<gene>
    <name evidence="1" type="ORF">K239x_22510</name>
</gene>
<dbReference type="Proteomes" id="UP000319817">
    <property type="component" value="Chromosome"/>
</dbReference>
<dbReference type="AlphaFoldDB" id="A0A517NT52"/>
<name>A0A517NT52_9BACT</name>
<evidence type="ECO:0000313" key="2">
    <source>
        <dbReference type="Proteomes" id="UP000319817"/>
    </source>
</evidence>
<reference evidence="1 2" key="1">
    <citation type="submission" date="2019-02" db="EMBL/GenBank/DDBJ databases">
        <title>Deep-cultivation of Planctomycetes and their phenomic and genomic characterization uncovers novel biology.</title>
        <authorList>
            <person name="Wiegand S."/>
            <person name="Jogler M."/>
            <person name="Boedeker C."/>
            <person name="Pinto D."/>
            <person name="Vollmers J."/>
            <person name="Rivas-Marin E."/>
            <person name="Kohn T."/>
            <person name="Peeters S.H."/>
            <person name="Heuer A."/>
            <person name="Rast P."/>
            <person name="Oberbeckmann S."/>
            <person name="Bunk B."/>
            <person name="Jeske O."/>
            <person name="Meyerdierks A."/>
            <person name="Storesund J.E."/>
            <person name="Kallscheuer N."/>
            <person name="Luecker S."/>
            <person name="Lage O.M."/>
            <person name="Pohl T."/>
            <person name="Merkel B.J."/>
            <person name="Hornburger P."/>
            <person name="Mueller R.-W."/>
            <person name="Bruemmer F."/>
            <person name="Labrenz M."/>
            <person name="Spormann A.M."/>
            <person name="Op den Camp H."/>
            <person name="Overmann J."/>
            <person name="Amann R."/>
            <person name="Jetten M.S.M."/>
            <person name="Mascher T."/>
            <person name="Medema M.H."/>
            <person name="Devos D.P."/>
            <person name="Kaster A.-K."/>
            <person name="Ovreas L."/>
            <person name="Rohde M."/>
            <person name="Galperin M.Y."/>
            <person name="Jogler C."/>
        </authorList>
    </citation>
    <scope>NUCLEOTIDE SEQUENCE [LARGE SCALE GENOMIC DNA]</scope>
    <source>
        <strain evidence="1 2">K23_9</strain>
    </source>
</reference>
<evidence type="ECO:0000313" key="1">
    <source>
        <dbReference type="EMBL" id="QDT10295.1"/>
    </source>
</evidence>
<accession>A0A517NT52</accession>
<sequence length="69" mass="7514">MSWKASRQNSFAVVRDSKVEQALLHNQSAALDRAAPDDSNALPFHGGDVATISLDDIDRGAQLRTLHNN</sequence>
<protein>
    <submittedName>
        <fullName evidence="1">Uncharacterized protein</fullName>
    </submittedName>
</protein>
<keyword evidence="2" id="KW-1185">Reference proteome</keyword>
<dbReference type="EMBL" id="CP036526">
    <property type="protein sequence ID" value="QDT10295.1"/>
    <property type="molecule type" value="Genomic_DNA"/>
</dbReference>
<proteinExistence type="predicted"/>